<gene>
    <name evidence="2" type="ORF">BJY01DRAFT_258027</name>
</gene>
<reference evidence="2 3" key="1">
    <citation type="submission" date="2024-07" db="EMBL/GenBank/DDBJ databases">
        <title>Section-level genome sequencing and comparative genomics of Aspergillus sections Usti and Cavernicolus.</title>
        <authorList>
            <consortium name="Lawrence Berkeley National Laboratory"/>
            <person name="Nybo J.L."/>
            <person name="Vesth T.C."/>
            <person name="Theobald S."/>
            <person name="Frisvad J.C."/>
            <person name="Larsen T.O."/>
            <person name="Kjaerboelling I."/>
            <person name="Rothschild-Mancinelli K."/>
            <person name="Lyhne E.K."/>
            <person name="Kogle M.E."/>
            <person name="Barry K."/>
            <person name="Clum A."/>
            <person name="Na H."/>
            <person name="Ledsgaard L."/>
            <person name="Lin J."/>
            <person name="Lipzen A."/>
            <person name="Kuo A."/>
            <person name="Riley R."/>
            <person name="Mondo S."/>
            <person name="Labutti K."/>
            <person name="Haridas S."/>
            <person name="Pangalinan J."/>
            <person name="Salamov A.A."/>
            <person name="Simmons B.A."/>
            <person name="Magnuson J.K."/>
            <person name="Chen J."/>
            <person name="Drula E."/>
            <person name="Henrissat B."/>
            <person name="Wiebenga A."/>
            <person name="Lubbers R.J."/>
            <person name="Gomes A.C."/>
            <person name="Makela M.R."/>
            <person name="Stajich J."/>
            <person name="Grigoriev I.V."/>
            <person name="Mortensen U.H."/>
            <person name="De Vries R.P."/>
            <person name="Baker S.E."/>
            <person name="Andersen M.R."/>
        </authorList>
    </citation>
    <scope>NUCLEOTIDE SEQUENCE [LARGE SCALE GENOMIC DNA]</scope>
    <source>
        <strain evidence="2 3">CBS 123904</strain>
    </source>
</reference>
<sequence>MEFDDIQLAAYDKVKIEWIKRVSQSSAGIVALVNQYRQKDDCLLRSMHCGSFNFSIRLHWDDGQGDWLIRFPIPGKSMYLDEKVQREAAVMKYVAKETNIPIPAVIAYGSSAENPTGLGPFIIMKWIEGRKMSELLREESDDPKESVLDPTLDPTVLKTLYGQMADILLELWKLDFEKIGSLSIGSEPIIDGPPLTLETNELIRTSGLNGCAPQRMYDSSMDYLASLLQLQDTHLDQQRNSVYDSEDYRQKYACRHLMKAIALQFIANDERGPFKLFSDDLGPGNVLVNDSLEVVAVIDWEFCYAAPPQFSSSIPWWLLLQQPYVLLNELGPDAFLDAFIPKANIFLQVLEEREISREIAQKSVRLSSHMRRSLEDRSAWFMLACRMTGSVDLIYWDLLDEFCWGTRASVAERVYTLTSTPEMHEGREDLVRLKMRQLQEYYEDLGEGSDVAYEPEQFQGPNVKIERSYHMDRATNQRFLEGVLAGLTIGVGASLLVRWYRS</sequence>
<dbReference type="InterPro" id="IPR011009">
    <property type="entry name" value="Kinase-like_dom_sf"/>
</dbReference>
<evidence type="ECO:0000259" key="1">
    <source>
        <dbReference type="Pfam" id="PF01636"/>
    </source>
</evidence>
<protein>
    <submittedName>
        <fullName evidence="2">Kinase-like domain-containing protein</fullName>
    </submittedName>
</protein>
<dbReference type="SUPFAM" id="SSF56112">
    <property type="entry name" value="Protein kinase-like (PK-like)"/>
    <property type="match status" value="1"/>
</dbReference>
<evidence type="ECO:0000313" key="3">
    <source>
        <dbReference type="Proteomes" id="UP001610446"/>
    </source>
</evidence>
<dbReference type="PANTHER" id="PTHR21310">
    <property type="entry name" value="AMINOGLYCOSIDE PHOSPHOTRANSFERASE-RELATED-RELATED"/>
    <property type="match status" value="1"/>
</dbReference>
<comment type="caution">
    <text evidence="2">The sequence shown here is derived from an EMBL/GenBank/DDBJ whole genome shotgun (WGS) entry which is preliminary data.</text>
</comment>
<dbReference type="Proteomes" id="UP001610446">
    <property type="component" value="Unassembled WGS sequence"/>
</dbReference>
<accession>A0ABR4JF36</accession>
<dbReference type="InterPro" id="IPR051678">
    <property type="entry name" value="AGP_Transferase"/>
</dbReference>
<dbReference type="InterPro" id="IPR002575">
    <property type="entry name" value="Aminoglycoside_PTrfase"/>
</dbReference>
<dbReference type="Pfam" id="PF01636">
    <property type="entry name" value="APH"/>
    <property type="match status" value="1"/>
</dbReference>
<organism evidence="2 3">
    <name type="scientific">Aspergillus pseudoustus</name>
    <dbReference type="NCBI Taxonomy" id="1810923"/>
    <lineage>
        <taxon>Eukaryota</taxon>
        <taxon>Fungi</taxon>
        <taxon>Dikarya</taxon>
        <taxon>Ascomycota</taxon>
        <taxon>Pezizomycotina</taxon>
        <taxon>Eurotiomycetes</taxon>
        <taxon>Eurotiomycetidae</taxon>
        <taxon>Eurotiales</taxon>
        <taxon>Aspergillaceae</taxon>
        <taxon>Aspergillus</taxon>
        <taxon>Aspergillus subgen. Nidulantes</taxon>
    </lineage>
</organism>
<proteinExistence type="predicted"/>
<name>A0ABR4JF36_9EURO</name>
<evidence type="ECO:0000313" key="2">
    <source>
        <dbReference type="EMBL" id="KAL2838565.1"/>
    </source>
</evidence>
<feature type="domain" description="Aminoglycoside phosphotransferase" evidence="1">
    <location>
        <begin position="60"/>
        <end position="309"/>
    </location>
</feature>
<dbReference type="PANTHER" id="PTHR21310:SF37">
    <property type="entry name" value="AMINOGLYCOSIDE PHOSPHOTRANSFERASE DOMAIN-CONTAINING PROTEIN"/>
    <property type="match status" value="1"/>
</dbReference>
<dbReference type="Gene3D" id="3.30.200.20">
    <property type="entry name" value="Phosphorylase Kinase, domain 1"/>
    <property type="match status" value="1"/>
</dbReference>
<dbReference type="EMBL" id="JBFXLU010000144">
    <property type="protein sequence ID" value="KAL2838565.1"/>
    <property type="molecule type" value="Genomic_DNA"/>
</dbReference>
<keyword evidence="3" id="KW-1185">Reference proteome</keyword>
<dbReference type="Gene3D" id="3.90.1200.10">
    <property type="match status" value="1"/>
</dbReference>